<dbReference type="Proteomes" id="UP001055072">
    <property type="component" value="Unassembled WGS sequence"/>
</dbReference>
<evidence type="ECO:0000313" key="2">
    <source>
        <dbReference type="Proteomes" id="UP001055072"/>
    </source>
</evidence>
<comment type="caution">
    <text evidence="1">The sequence shown here is derived from an EMBL/GenBank/DDBJ whole genome shotgun (WGS) entry which is preliminary data.</text>
</comment>
<proteinExistence type="predicted"/>
<gene>
    <name evidence="1" type="ORF">BDY19DRAFT_990195</name>
</gene>
<organism evidence="1 2">
    <name type="scientific">Irpex rosettiformis</name>
    <dbReference type="NCBI Taxonomy" id="378272"/>
    <lineage>
        <taxon>Eukaryota</taxon>
        <taxon>Fungi</taxon>
        <taxon>Dikarya</taxon>
        <taxon>Basidiomycota</taxon>
        <taxon>Agaricomycotina</taxon>
        <taxon>Agaricomycetes</taxon>
        <taxon>Polyporales</taxon>
        <taxon>Irpicaceae</taxon>
        <taxon>Irpex</taxon>
    </lineage>
</organism>
<sequence>MASRHTPNPYVSDSTGLSILAQVPTKLTLNSPLLASEITLPLLPLIHCWIYTSPSSSDPLHTLETARRNIVRENKSLPVAKAVLPRVHVAQDPRASALYIFSISTTDTSVQPDAPTIPGNAEGLVCSESYHFSPDGLYPCSAPCSTQLIPCPSCLSIPMPERSSPTWSSACLLPRIPLRRPFAEFMHAIRDRLIEDIAQSSLSAKHGTKRRHAVRYKQGVLLGPPHGTSAEWGMGWDHNARQRPLVYCELRLHLYPTRILVHPVMQSAHLLPFPTTTPSSISAGMPVTLLPHGTPAYYLNTYTGPLGDLTAQFDTAFYGLGVGDWKASSAFPVGPHSTTSTPYSPNSSPTSPTYVVAWLSVQNRHGEDKGMPIIWPSSLCVIPSSGSPHPRPTLNFLPMVPVQPLASPPVLAAKVSMLRVSSSVLAPRFPSDEQVTSSPIATSARGSISGPSSEPGPSIPQATLGPIQTPRPLRPSLSRTQTIDSLRAFRSLTITHKHAKVVAAEVSTYVDAVARERERERERLKREREGGTLSRNVSGTIKPLEKPYGTRSTSSSPKKLQVDLSAPKPKAEHPPDIAVAPALSSHIPPPVMSIAEPLKAELAFPAGGFLSTTAFEAVESDVTVPTESDIKEEATQPTDSQTSVTAESSNSFDPFSGFDSNWNQSSNDFMGMSLDNYDLSMGFSMGMNGAGDGSDAFNMDDGFGVFTDDDFNFFDSPATTAKAAATTVAAGTNPVTIPTQLNMSSLTNDNIQTLGLGPSSTMSQAHSIAWLNTALGEGMTPVSLGASTPAVTVPPELLPSTPTQTPPSHSVPVTPSVQLADQLQSVHIRRSSVSSSLSSSFDPIPFAQSHKQADGKYALGKFALATPPPDDEEVLSYGSSSKPPASSWHLTYRTATDPRIGIVRRLAGAKRKRLSTDPEEREDRRTSAWLREYEEWASEPVPEEPDSDMDAGQSSSEIGEEDAMDEDRSRSVSRAHTPPPSYLPLGPTLVQTQFQQQHLLPLCMPLRPPDTEPEVAIGMAGPLMSAPTPVSPAAILGAPSERSKALEGAAQILIKEVVENSVWGQCWLGSLLAAQGSCQNNSEIWMSDVRCASQLLEVVLEAGSSLTLERTFASDDMQELRPPPLTVAKSDSVIQVLPPALRFWEKLGLHPRAGSKQLVFYTFFEGSDDETETRISDWLNKLSAVYVTKNYGTHKPGQAAACTRDGLIPVSFTTFRKTLVSFVASLPEFEAPLVFYIITPTKMMNLASSSLREVFSAIKKVKKTYPDAPILMQLLPESLILGALHNPALNYGGMEAIADAVYNRALLPTERNMSRALLPPGEKTRALFSEPAFSLTRATIRKVTFSLKAHPSTLDVVERHYMLHVGYRTSECGKWLFAASIDERGDAHDLRAWLIPDDDFEQFVVNNIWEFAMVAAKKAHVEWRIIISRLGAISVNELHAWTSRLEAASLENQHLPPIQAHLVVAETEKPWNFIASDETAAHKRPLTPNRTPKHHNGAVFTDISSAFHIIRSKVSSMVASSTGYNVEHAFVADIEEDKLLEELQIRSLCSNTLVRVPAGTNRGAISMLHLNLLHSMHSIHASHLIADKDTLDDVTLNFYELAVLTRCRWKLNVDSIFPFQLAALETISSALSRSDIVTD</sequence>
<name>A0ACB8UE12_9APHY</name>
<protein>
    <submittedName>
        <fullName evidence="1">Mediator complex subunit 13 C-terminal-domain-containing protein</fullName>
    </submittedName>
</protein>
<keyword evidence="2" id="KW-1185">Reference proteome</keyword>
<accession>A0ACB8UE12</accession>
<evidence type="ECO:0000313" key="1">
    <source>
        <dbReference type="EMBL" id="KAI0092476.1"/>
    </source>
</evidence>
<dbReference type="EMBL" id="MU274903">
    <property type="protein sequence ID" value="KAI0092476.1"/>
    <property type="molecule type" value="Genomic_DNA"/>
</dbReference>
<reference evidence="1" key="1">
    <citation type="journal article" date="2021" name="Environ. Microbiol.">
        <title>Gene family expansions and transcriptome signatures uncover fungal adaptations to wood decay.</title>
        <authorList>
            <person name="Hage H."/>
            <person name="Miyauchi S."/>
            <person name="Viragh M."/>
            <person name="Drula E."/>
            <person name="Min B."/>
            <person name="Chaduli D."/>
            <person name="Navarro D."/>
            <person name="Favel A."/>
            <person name="Norest M."/>
            <person name="Lesage-Meessen L."/>
            <person name="Balint B."/>
            <person name="Merenyi Z."/>
            <person name="de Eugenio L."/>
            <person name="Morin E."/>
            <person name="Martinez A.T."/>
            <person name="Baldrian P."/>
            <person name="Stursova M."/>
            <person name="Martinez M.J."/>
            <person name="Novotny C."/>
            <person name="Magnuson J.K."/>
            <person name="Spatafora J.W."/>
            <person name="Maurice S."/>
            <person name="Pangilinan J."/>
            <person name="Andreopoulos W."/>
            <person name="LaButti K."/>
            <person name="Hundley H."/>
            <person name="Na H."/>
            <person name="Kuo A."/>
            <person name="Barry K."/>
            <person name="Lipzen A."/>
            <person name="Henrissat B."/>
            <person name="Riley R."/>
            <person name="Ahrendt S."/>
            <person name="Nagy L.G."/>
            <person name="Grigoriev I.V."/>
            <person name="Martin F."/>
            <person name="Rosso M.N."/>
        </authorList>
    </citation>
    <scope>NUCLEOTIDE SEQUENCE</scope>
    <source>
        <strain evidence="1">CBS 384.51</strain>
    </source>
</reference>